<dbReference type="Proteomes" id="UP000324800">
    <property type="component" value="Unassembled WGS sequence"/>
</dbReference>
<reference evidence="2 3" key="1">
    <citation type="submission" date="2019-03" db="EMBL/GenBank/DDBJ databases">
        <title>Single cell metagenomics reveals metabolic interactions within the superorganism composed of flagellate Streblomastix strix and complex community of Bacteroidetes bacteria on its surface.</title>
        <authorList>
            <person name="Treitli S.C."/>
            <person name="Kolisko M."/>
            <person name="Husnik F."/>
            <person name="Keeling P."/>
            <person name="Hampl V."/>
        </authorList>
    </citation>
    <scope>NUCLEOTIDE SEQUENCE [LARGE SCALE GENOMIC DNA]</scope>
    <source>
        <strain evidence="2">ST1C</strain>
    </source>
</reference>
<organism evidence="2 3">
    <name type="scientific">Streblomastix strix</name>
    <dbReference type="NCBI Taxonomy" id="222440"/>
    <lineage>
        <taxon>Eukaryota</taxon>
        <taxon>Metamonada</taxon>
        <taxon>Preaxostyla</taxon>
        <taxon>Oxymonadida</taxon>
        <taxon>Streblomastigidae</taxon>
        <taxon>Streblomastix</taxon>
    </lineage>
</organism>
<keyword evidence="1" id="KW-0472">Membrane</keyword>
<feature type="non-terminal residue" evidence="2">
    <location>
        <position position="59"/>
    </location>
</feature>
<accession>A0A5J4U4U5</accession>
<dbReference type="AlphaFoldDB" id="A0A5J4U4U5"/>
<name>A0A5J4U4U5_9EUKA</name>
<evidence type="ECO:0000313" key="2">
    <source>
        <dbReference type="EMBL" id="KAA6365021.1"/>
    </source>
</evidence>
<evidence type="ECO:0000313" key="3">
    <source>
        <dbReference type="Proteomes" id="UP000324800"/>
    </source>
</evidence>
<comment type="caution">
    <text evidence="2">The sequence shown here is derived from an EMBL/GenBank/DDBJ whole genome shotgun (WGS) entry which is preliminary data.</text>
</comment>
<dbReference type="EMBL" id="SNRW01020945">
    <property type="protein sequence ID" value="KAA6365021.1"/>
    <property type="molecule type" value="Genomic_DNA"/>
</dbReference>
<keyword evidence="1" id="KW-0812">Transmembrane</keyword>
<keyword evidence="1" id="KW-1133">Transmembrane helix</keyword>
<protein>
    <submittedName>
        <fullName evidence="2">Uncharacterized protein</fullName>
    </submittedName>
</protein>
<gene>
    <name evidence="2" type="ORF">EZS28_039452</name>
</gene>
<feature type="transmembrane region" description="Helical" evidence="1">
    <location>
        <begin position="24"/>
        <end position="45"/>
    </location>
</feature>
<sequence>MSDGNFSLDRDSDTGLYTMTRSKWACLCCCFTFSSNLTVILFIIASHPSAILQPIFSLP</sequence>
<proteinExistence type="predicted"/>
<evidence type="ECO:0000256" key="1">
    <source>
        <dbReference type="SAM" id="Phobius"/>
    </source>
</evidence>